<feature type="compositionally biased region" description="Basic and acidic residues" evidence="1">
    <location>
        <begin position="17"/>
        <end position="26"/>
    </location>
</feature>
<organism evidence="2">
    <name type="scientific">viral metagenome</name>
    <dbReference type="NCBI Taxonomy" id="1070528"/>
    <lineage>
        <taxon>unclassified sequences</taxon>
        <taxon>metagenomes</taxon>
        <taxon>organismal metagenomes</taxon>
    </lineage>
</organism>
<gene>
    <name evidence="3" type="ORF">MM415B01508_0018</name>
    <name evidence="2" type="ORF">TM448A01234_0003</name>
</gene>
<sequence length="142" mass="16458">MKDRERKYTTPDQYFHNYEHDPEGRTHCRGPAGNPYRIVHYNETHIINTEFAKGHGKSKNPQWFKFTKRKGKGFLLSSGELVNYEDTTKKGRTKVYFTIDDKEQVDILKKVSKSHVSALNALKSLVPQRSGTKNSIKEIMRG</sequence>
<evidence type="ECO:0000256" key="1">
    <source>
        <dbReference type="SAM" id="MobiDB-lite"/>
    </source>
</evidence>
<accession>A0A6H1ZMH2</accession>
<name>A0A6H1ZMH2_9ZZZZ</name>
<feature type="region of interest" description="Disordered" evidence="1">
    <location>
        <begin position="1"/>
        <end position="28"/>
    </location>
</feature>
<proteinExistence type="predicted"/>
<dbReference type="EMBL" id="MT141305">
    <property type="protein sequence ID" value="QJA58049.1"/>
    <property type="molecule type" value="Genomic_DNA"/>
</dbReference>
<protein>
    <submittedName>
        <fullName evidence="2">Uncharacterized protein</fullName>
    </submittedName>
</protein>
<dbReference type="EMBL" id="MT144119">
    <property type="protein sequence ID" value="QJA49126.1"/>
    <property type="molecule type" value="Genomic_DNA"/>
</dbReference>
<evidence type="ECO:0000313" key="2">
    <source>
        <dbReference type="EMBL" id="QJA49126.1"/>
    </source>
</evidence>
<reference evidence="2" key="1">
    <citation type="submission" date="2020-03" db="EMBL/GenBank/DDBJ databases">
        <title>The deep terrestrial virosphere.</title>
        <authorList>
            <person name="Holmfeldt K."/>
            <person name="Nilsson E."/>
            <person name="Simone D."/>
            <person name="Lopez-Fernandez M."/>
            <person name="Wu X."/>
            <person name="de Brujin I."/>
            <person name="Lundin D."/>
            <person name="Andersson A."/>
            <person name="Bertilsson S."/>
            <person name="Dopson M."/>
        </authorList>
    </citation>
    <scope>NUCLEOTIDE SEQUENCE</scope>
    <source>
        <strain evidence="3">MM415B01508</strain>
        <strain evidence="2">TM448A01234</strain>
    </source>
</reference>
<dbReference type="AlphaFoldDB" id="A0A6H1ZMH2"/>
<evidence type="ECO:0000313" key="3">
    <source>
        <dbReference type="EMBL" id="QJA58049.1"/>
    </source>
</evidence>